<gene>
    <name evidence="1" type="ORF">C2I19_19505</name>
</gene>
<protein>
    <submittedName>
        <fullName evidence="1">Uncharacterized protein</fullName>
    </submittedName>
</protein>
<dbReference type="Proteomes" id="UP000237082">
    <property type="component" value="Unassembled WGS sequence"/>
</dbReference>
<organism evidence="1 2">
    <name type="scientific">Chromobacterium alticapitis</name>
    <dbReference type="NCBI Taxonomy" id="2073169"/>
    <lineage>
        <taxon>Bacteria</taxon>
        <taxon>Pseudomonadati</taxon>
        <taxon>Pseudomonadota</taxon>
        <taxon>Betaproteobacteria</taxon>
        <taxon>Neisseriales</taxon>
        <taxon>Chromobacteriaceae</taxon>
        <taxon>Chromobacterium</taxon>
    </lineage>
</organism>
<sequence length="140" mass="15498">MKYFYIEPEVAGELGENTVLDSRVHPPKVDRLHYKFSGWLGDVLVESFPCVISTEEAARSLQAISASGVQYCDVQVSMSPEFLELYPDKSLPAFIWLKITGTPGVDDFGMASDLRLVASEKVIESLRALGLENAIIEPFV</sequence>
<keyword evidence="2" id="KW-1185">Reference proteome</keyword>
<reference evidence="2" key="1">
    <citation type="submission" date="2018-02" db="EMBL/GenBank/DDBJ databases">
        <authorList>
            <person name="O'Hara-Hanley K."/>
            <person name="Soby S."/>
        </authorList>
    </citation>
    <scope>NUCLEOTIDE SEQUENCE [LARGE SCALE GENOMIC DNA]</scope>
    <source>
        <strain evidence="2">MWU14-2602</strain>
    </source>
</reference>
<accession>A0A2S5DB39</accession>
<evidence type="ECO:0000313" key="2">
    <source>
        <dbReference type="Proteomes" id="UP000237082"/>
    </source>
</evidence>
<dbReference type="EMBL" id="PQWB01000138">
    <property type="protein sequence ID" value="POZ60320.1"/>
    <property type="molecule type" value="Genomic_DNA"/>
</dbReference>
<dbReference type="AlphaFoldDB" id="A0A2S5DB39"/>
<dbReference type="OrthoDB" id="5879561at2"/>
<name>A0A2S5DB39_9NEIS</name>
<proteinExistence type="predicted"/>
<comment type="caution">
    <text evidence="1">The sequence shown here is derived from an EMBL/GenBank/DDBJ whole genome shotgun (WGS) entry which is preliminary data.</text>
</comment>
<dbReference type="RefSeq" id="WP_103904279.1">
    <property type="nucleotide sequence ID" value="NZ_PQWB01000138.1"/>
</dbReference>
<evidence type="ECO:0000313" key="1">
    <source>
        <dbReference type="EMBL" id="POZ60320.1"/>
    </source>
</evidence>